<name>A0A921TC02_9RHOB</name>
<dbReference type="Proteomes" id="UP000698242">
    <property type="component" value="Unassembled WGS sequence"/>
</dbReference>
<comment type="caution">
    <text evidence="2">The sequence shown here is derived from an EMBL/GenBank/DDBJ whole genome shotgun (WGS) entry which is preliminary data.</text>
</comment>
<feature type="compositionally biased region" description="Polar residues" evidence="1">
    <location>
        <begin position="166"/>
        <end position="175"/>
    </location>
</feature>
<feature type="non-terminal residue" evidence="2">
    <location>
        <position position="1"/>
    </location>
</feature>
<organism evidence="2 3">
    <name type="scientific">Profundibacterium mesophilum KAUST100406-0324</name>
    <dbReference type="NCBI Taxonomy" id="1037889"/>
    <lineage>
        <taxon>Bacteria</taxon>
        <taxon>Pseudomonadati</taxon>
        <taxon>Pseudomonadota</taxon>
        <taxon>Alphaproteobacteria</taxon>
        <taxon>Rhodobacterales</taxon>
        <taxon>Roseobacteraceae</taxon>
        <taxon>Profundibacterium</taxon>
    </lineage>
</organism>
<accession>A0A921TC02</accession>
<evidence type="ECO:0000313" key="3">
    <source>
        <dbReference type="Proteomes" id="UP000698242"/>
    </source>
</evidence>
<evidence type="ECO:0000256" key="1">
    <source>
        <dbReference type="SAM" id="MobiDB-lite"/>
    </source>
</evidence>
<reference evidence="2" key="1">
    <citation type="submission" date="2013-03" db="EMBL/GenBank/DDBJ databases">
        <title>Genome Sequence of the Profundibacterium mesophilum strain KAUST100406-0324T from Red Sea, a novel genus in the family Rhodobacteraceae.</title>
        <authorList>
            <person name="Essack M."/>
            <person name="Alam I."/>
            <person name="Lafi F."/>
            <person name="Alawi W."/>
            <person name="Kamanu F."/>
            <person name="Al-Suwailem A."/>
            <person name="Lee O.O."/>
            <person name="Xu Y."/>
            <person name="Bajic V."/>
            <person name="Qian P.-Y."/>
            <person name="Archer J."/>
        </authorList>
    </citation>
    <scope>NUCLEOTIDE SEQUENCE</scope>
    <source>
        <strain evidence="2">KAUST100406-0324</strain>
    </source>
</reference>
<proteinExistence type="predicted"/>
<keyword evidence="3" id="KW-1185">Reference proteome</keyword>
<sequence>SECSYLSTDARNNSCGLAGRQFIPLGQLVQRTAAPRPITSQAWRSNPYSLKRSPCTSTLAYALRPPQLGFACRRGERPFGPSRIRPCGLTAAQHPASRFARLASTSLPGRSAGLRSGLFCGAKRSRRFIRLPRPVGPFACSGRANLPSKHTHMSAEAYPPDGPQISPRQGSQNFSARAGPLARGGPMREGAPVSGAARGKLLRPASRRLRRP</sequence>
<feature type="region of interest" description="Disordered" evidence="1">
    <location>
        <begin position="151"/>
        <end position="212"/>
    </location>
</feature>
<dbReference type="AlphaFoldDB" id="A0A921TC02"/>
<evidence type="ECO:0000313" key="2">
    <source>
        <dbReference type="EMBL" id="KAF0674506.1"/>
    </source>
</evidence>
<dbReference type="EMBL" id="APKE01000039">
    <property type="protein sequence ID" value="KAF0674506.1"/>
    <property type="molecule type" value="Genomic_DNA"/>
</dbReference>
<gene>
    <name evidence="2" type="ORF">PMES_03174</name>
</gene>
<protein>
    <submittedName>
        <fullName evidence="2">Uncharacterized protein</fullName>
    </submittedName>
</protein>